<accession>A0A8J4DEZ6</accession>
<dbReference type="PANTHER" id="PTHR21661">
    <property type="entry name" value="EPOXIDE HYDROLASE 1-RELATED"/>
    <property type="match status" value="1"/>
</dbReference>
<evidence type="ECO:0000313" key="4">
    <source>
        <dbReference type="Proteomes" id="UP000605992"/>
    </source>
</evidence>
<proteinExistence type="inferred from homology"/>
<dbReference type="PANTHER" id="PTHR21661:SF35">
    <property type="entry name" value="EPOXIDE HYDROLASE"/>
    <property type="match status" value="1"/>
</dbReference>
<protein>
    <recommendedName>
        <fullName evidence="5">Epoxide hydrolase</fullName>
    </recommendedName>
</protein>
<comment type="caution">
    <text evidence="3">The sequence shown here is derived from an EMBL/GenBank/DDBJ whole genome shotgun (WGS) entry which is preliminary data.</text>
</comment>
<keyword evidence="2" id="KW-0378">Hydrolase</keyword>
<dbReference type="GO" id="GO:0097176">
    <property type="term" value="P:epoxide metabolic process"/>
    <property type="evidence" value="ECO:0007669"/>
    <property type="project" value="TreeGrafter"/>
</dbReference>
<evidence type="ECO:0008006" key="5">
    <source>
        <dbReference type="Google" id="ProtNLM"/>
    </source>
</evidence>
<name>A0A8J4DEZ6_9ACTN</name>
<dbReference type="EMBL" id="BOOR01000088">
    <property type="protein sequence ID" value="GII59534.1"/>
    <property type="molecule type" value="Genomic_DNA"/>
</dbReference>
<dbReference type="InterPro" id="IPR029058">
    <property type="entry name" value="AB_hydrolase_fold"/>
</dbReference>
<dbReference type="SUPFAM" id="SSF53474">
    <property type="entry name" value="alpha/beta-Hydrolases"/>
    <property type="match status" value="1"/>
</dbReference>
<evidence type="ECO:0000256" key="2">
    <source>
        <dbReference type="ARBA" id="ARBA00022801"/>
    </source>
</evidence>
<dbReference type="Proteomes" id="UP000605992">
    <property type="component" value="Unassembled WGS sequence"/>
</dbReference>
<organism evidence="3 4">
    <name type="scientific">Planotetraspora thailandica</name>
    <dbReference type="NCBI Taxonomy" id="487172"/>
    <lineage>
        <taxon>Bacteria</taxon>
        <taxon>Bacillati</taxon>
        <taxon>Actinomycetota</taxon>
        <taxon>Actinomycetes</taxon>
        <taxon>Streptosporangiales</taxon>
        <taxon>Streptosporangiaceae</taxon>
        <taxon>Planotetraspora</taxon>
    </lineage>
</organism>
<reference evidence="3" key="1">
    <citation type="submission" date="2021-01" db="EMBL/GenBank/DDBJ databases">
        <title>Whole genome shotgun sequence of Planotetraspora thailandica NBRC 104271.</title>
        <authorList>
            <person name="Komaki H."/>
            <person name="Tamura T."/>
        </authorList>
    </citation>
    <scope>NUCLEOTIDE SEQUENCE</scope>
    <source>
        <strain evidence="3">NBRC 104271</strain>
    </source>
</reference>
<evidence type="ECO:0000313" key="3">
    <source>
        <dbReference type="EMBL" id="GII59534.1"/>
    </source>
</evidence>
<dbReference type="GO" id="GO:0004301">
    <property type="term" value="F:epoxide hydrolase activity"/>
    <property type="evidence" value="ECO:0007669"/>
    <property type="project" value="TreeGrafter"/>
</dbReference>
<sequence length="134" mass="15559">MIWHSRCPHLGGRARIYEKFGTWSDSNFNPESVLAMDDMLDNITLYWLTNTATSSARFYWENSDVSFAAIKLDLPVGVTVFPGELYTPPRKWAEEAFSHLVYWNNDVRKGGHFAAFEQPEIFTDEIRAFGRLFR</sequence>
<gene>
    <name evidence="3" type="ORF">Pth03_79230</name>
</gene>
<dbReference type="AlphaFoldDB" id="A0A8J4DEZ6"/>
<dbReference type="Gene3D" id="3.40.50.1820">
    <property type="entry name" value="alpha/beta hydrolase"/>
    <property type="match status" value="1"/>
</dbReference>
<evidence type="ECO:0000256" key="1">
    <source>
        <dbReference type="ARBA" id="ARBA00010088"/>
    </source>
</evidence>
<comment type="similarity">
    <text evidence="1">Belongs to the peptidase S33 family.</text>
</comment>
<keyword evidence="4" id="KW-1185">Reference proteome</keyword>